<proteinExistence type="predicted"/>
<dbReference type="EMBL" id="JAHZIK010000985">
    <property type="protein sequence ID" value="MBW7457855.1"/>
    <property type="molecule type" value="Genomic_DNA"/>
</dbReference>
<keyword evidence="2" id="KW-1185">Reference proteome</keyword>
<protein>
    <submittedName>
        <fullName evidence="1">Alpha-L-fucosidase</fullName>
    </submittedName>
</protein>
<evidence type="ECO:0000313" key="2">
    <source>
        <dbReference type="Proteomes" id="UP001519887"/>
    </source>
</evidence>
<sequence>ALYNLDQVLQIKSSVQSTVDCRFTYNEEAGRLYLHIFNWPFKHIHLQGFSGQVEYAQLLHDASEIRMIQGEQEMTMEAGAFNEGRHAGTLTLELPVKKPNVTVPVIELFLKGK</sequence>
<dbReference type="Proteomes" id="UP001519887">
    <property type="component" value="Unassembled WGS sequence"/>
</dbReference>
<name>A0ABS7CA85_9BACL</name>
<feature type="non-terminal residue" evidence="1">
    <location>
        <position position="1"/>
    </location>
</feature>
<organism evidence="1 2">
    <name type="scientific">Paenibacillus sepulcri</name>
    <dbReference type="NCBI Taxonomy" id="359917"/>
    <lineage>
        <taxon>Bacteria</taxon>
        <taxon>Bacillati</taxon>
        <taxon>Bacillota</taxon>
        <taxon>Bacilli</taxon>
        <taxon>Bacillales</taxon>
        <taxon>Paenibacillaceae</taxon>
        <taxon>Paenibacillus</taxon>
    </lineage>
</organism>
<accession>A0ABS7CA85</accession>
<reference evidence="1 2" key="1">
    <citation type="submission" date="2021-07" db="EMBL/GenBank/DDBJ databases">
        <title>Paenibacillus radiodurans sp. nov., isolated from the southeastern edge of Tengger Desert.</title>
        <authorList>
            <person name="Zhang G."/>
        </authorList>
    </citation>
    <scope>NUCLEOTIDE SEQUENCE [LARGE SCALE GENOMIC DNA]</scope>
    <source>
        <strain evidence="1 2">CCM 7311</strain>
    </source>
</reference>
<evidence type="ECO:0000313" key="1">
    <source>
        <dbReference type="EMBL" id="MBW7457855.1"/>
    </source>
</evidence>
<comment type="caution">
    <text evidence="1">The sequence shown here is derived from an EMBL/GenBank/DDBJ whole genome shotgun (WGS) entry which is preliminary data.</text>
</comment>
<gene>
    <name evidence="1" type="ORF">K0U00_27830</name>
</gene>